<dbReference type="InterPro" id="IPR027417">
    <property type="entry name" value="P-loop_NTPase"/>
</dbReference>
<proteinExistence type="predicted"/>
<gene>
    <name evidence="3" type="ORF">PPERSA_09264</name>
</gene>
<accession>A0A0V0QM08</accession>
<organism evidence="3 4">
    <name type="scientific">Pseudocohnilembus persalinus</name>
    <name type="common">Ciliate</name>
    <dbReference type="NCBI Taxonomy" id="266149"/>
    <lineage>
        <taxon>Eukaryota</taxon>
        <taxon>Sar</taxon>
        <taxon>Alveolata</taxon>
        <taxon>Ciliophora</taxon>
        <taxon>Intramacronucleata</taxon>
        <taxon>Oligohymenophorea</taxon>
        <taxon>Scuticociliatia</taxon>
        <taxon>Philasterida</taxon>
        <taxon>Pseudocohnilembidae</taxon>
        <taxon>Pseudocohnilembus</taxon>
    </lineage>
</organism>
<dbReference type="Pfam" id="PF00071">
    <property type="entry name" value="Ras"/>
    <property type="match status" value="1"/>
</dbReference>
<dbReference type="PANTHER" id="PTHR47977">
    <property type="entry name" value="RAS-RELATED PROTEIN RAB"/>
    <property type="match status" value="1"/>
</dbReference>
<dbReference type="AlphaFoldDB" id="A0A0V0QM08"/>
<protein>
    <submittedName>
        <fullName evidence="3">p-loop containing nucleoside triphosphate hydrolase</fullName>
    </submittedName>
</protein>
<keyword evidence="2" id="KW-0342">GTP-binding</keyword>
<evidence type="ECO:0000256" key="2">
    <source>
        <dbReference type="ARBA" id="ARBA00023134"/>
    </source>
</evidence>
<dbReference type="GO" id="GO:0003924">
    <property type="term" value="F:GTPase activity"/>
    <property type="evidence" value="ECO:0007669"/>
    <property type="project" value="InterPro"/>
</dbReference>
<dbReference type="PROSITE" id="PS51419">
    <property type="entry name" value="RAB"/>
    <property type="match status" value="1"/>
</dbReference>
<dbReference type="OrthoDB" id="8954335at2759"/>
<keyword evidence="4" id="KW-1185">Reference proteome</keyword>
<dbReference type="Gene3D" id="3.40.50.300">
    <property type="entry name" value="P-loop containing nucleotide triphosphate hydrolases"/>
    <property type="match status" value="1"/>
</dbReference>
<dbReference type="Proteomes" id="UP000054937">
    <property type="component" value="Unassembled WGS sequence"/>
</dbReference>
<dbReference type="NCBIfam" id="TIGR00231">
    <property type="entry name" value="small_GTP"/>
    <property type="match status" value="1"/>
</dbReference>
<dbReference type="GO" id="GO:0005525">
    <property type="term" value="F:GTP binding"/>
    <property type="evidence" value="ECO:0007669"/>
    <property type="project" value="UniProtKB-KW"/>
</dbReference>
<reference evidence="3 4" key="1">
    <citation type="journal article" date="2015" name="Sci. Rep.">
        <title>Genome of the facultative scuticociliatosis pathogen Pseudocohnilembus persalinus provides insight into its virulence through horizontal gene transfer.</title>
        <authorList>
            <person name="Xiong J."/>
            <person name="Wang G."/>
            <person name="Cheng J."/>
            <person name="Tian M."/>
            <person name="Pan X."/>
            <person name="Warren A."/>
            <person name="Jiang C."/>
            <person name="Yuan D."/>
            <person name="Miao W."/>
        </authorList>
    </citation>
    <scope>NUCLEOTIDE SEQUENCE [LARGE SCALE GENOMIC DNA]</scope>
    <source>
        <strain evidence="3">36N120E</strain>
    </source>
</reference>
<dbReference type="InterPro" id="IPR050227">
    <property type="entry name" value="Rab"/>
</dbReference>
<dbReference type="EMBL" id="LDAU01000140">
    <property type="protein sequence ID" value="KRX03252.1"/>
    <property type="molecule type" value="Genomic_DNA"/>
</dbReference>
<dbReference type="SUPFAM" id="SSF52540">
    <property type="entry name" value="P-loop containing nucleoside triphosphate hydrolases"/>
    <property type="match status" value="1"/>
</dbReference>
<dbReference type="InterPro" id="IPR005225">
    <property type="entry name" value="Small_GTP-bd"/>
</dbReference>
<dbReference type="SMART" id="SM00174">
    <property type="entry name" value="RHO"/>
    <property type="match status" value="1"/>
</dbReference>
<dbReference type="CDD" id="cd00154">
    <property type="entry name" value="Rab"/>
    <property type="match status" value="1"/>
</dbReference>
<keyword evidence="3" id="KW-0378">Hydrolase</keyword>
<dbReference type="InterPro" id="IPR001806">
    <property type="entry name" value="Small_GTPase"/>
</dbReference>
<dbReference type="FunFam" id="3.40.50.300:FF:001447">
    <property type="entry name" value="Ras-related protein Rab-1B"/>
    <property type="match status" value="1"/>
</dbReference>
<dbReference type="PROSITE" id="PS51421">
    <property type="entry name" value="RAS"/>
    <property type="match status" value="1"/>
</dbReference>
<evidence type="ECO:0000256" key="1">
    <source>
        <dbReference type="ARBA" id="ARBA00022741"/>
    </source>
</evidence>
<dbReference type="SMART" id="SM00175">
    <property type="entry name" value="RAB"/>
    <property type="match status" value="1"/>
</dbReference>
<dbReference type="SMART" id="SM00173">
    <property type="entry name" value="RAS"/>
    <property type="match status" value="1"/>
</dbReference>
<evidence type="ECO:0000313" key="4">
    <source>
        <dbReference type="Proteomes" id="UP000054937"/>
    </source>
</evidence>
<dbReference type="PRINTS" id="PR00449">
    <property type="entry name" value="RASTRNSFRMNG"/>
</dbReference>
<keyword evidence="1" id="KW-0547">Nucleotide-binding</keyword>
<dbReference type="InParanoid" id="A0A0V0QM08"/>
<comment type="caution">
    <text evidence="3">The sequence shown here is derived from an EMBL/GenBank/DDBJ whole genome shotgun (WGS) entry which is preliminary data.</text>
</comment>
<evidence type="ECO:0000313" key="3">
    <source>
        <dbReference type="EMBL" id="KRX03252.1"/>
    </source>
</evidence>
<sequence>MDSQHGASLLNQTIEDKSQYLQTEQTDEISFQCVMIGNPSVGKSSFLVRFAYDTAGQENFRALSYSYFKKADGVLLFYDISDEKSFKDLDFWVEQVQENAKAGDVPTILIGHKSDLTQKRKVTFNEGKQYAQKNGFSFIEASAKLNDNIILAFAKLTQKMLIKKFEWQYSQLSIKTLGLSRNAGGEDQYEQEDDIQSSIIKLQNNGNFNASRRGMLISDQNDNNIYRNQQKNVQCTCCN</sequence>
<name>A0A0V0QM08_PSEPJ</name>